<name>A0AAX4MYA2_9CAUD</name>
<organism evidence="1 2">
    <name type="scientific">Pseudomonas phage vB_PpuM-Amme-3</name>
    <dbReference type="NCBI Taxonomy" id="3132617"/>
    <lineage>
        <taxon>Viruses</taxon>
        <taxon>Duplodnaviria</taxon>
        <taxon>Heunggongvirae</taxon>
        <taxon>Uroviricota</taxon>
        <taxon>Caudoviricetes</taxon>
        <taxon>Vandenendeviridae</taxon>
        <taxon>Gorskivirinae</taxon>
        <taxon>Tartuvirus</taxon>
        <taxon>Tartuvirus amme3</taxon>
    </lineage>
</organism>
<protein>
    <submittedName>
        <fullName evidence="1">Uncharacterized protein</fullName>
    </submittedName>
</protein>
<reference evidence="1 2" key="1">
    <citation type="submission" date="2024-03" db="EMBL/GenBank/DDBJ databases">
        <title>Isolation and characterization of a phage collection against Pseudomonas putida.</title>
        <authorList>
            <person name="Brauer A."/>
            <person name="Rosendahl S."/>
            <person name="Kangsep A."/>
            <person name="Rikberg R."/>
            <person name="Lewanczyk A.C."/>
            <person name="Horak R."/>
            <person name="Tamman H."/>
        </authorList>
    </citation>
    <scope>NUCLEOTIDE SEQUENCE [LARGE SCALE GENOMIC DNA]</scope>
</reference>
<evidence type="ECO:0000313" key="2">
    <source>
        <dbReference type="Proteomes" id="UP001438490"/>
    </source>
</evidence>
<dbReference type="Proteomes" id="UP001438490">
    <property type="component" value="Segment"/>
</dbReference>
<keyword evidence="2" id="KW-1185">Reference proteome</keyword>
<dbReference type="EMBL" id="PP496413">
    <property type="protein sequence ID" value="WYV99053.1"/>
    <property type="molecule type" value="Genomic_DNA"/>
</dbReference>
<accession>A0AAX4MYA2</accession>
<sequence>MKFDVRSQNQEIITEIVFGESTKDIELAERIVQPSNSSRHGQFVLIKDGAGEHINVEDVKHARNLIKALEKAIELEWLK</sequence>
<gene>
    <name evidence="1" type="ORF">Amme3_00057</name>
</gene>
<proteinExistence type="predicted"/>
<evidence type="ECO:0000313" key="1">
    <source>
        <dbReference type="EMBL" id="WYV99053.1"/>
    </source>
</evidence>